<evidence type="ECO:0000259" key="1">
    <source>
        <dbReference type="Pfam" id="PF16335"/>
    </source>
</evidence>
<feature type="domain" description="Glutaminase A central" evidence="1">
    <location>
        <begin position="52"/>
        <end position="205"/>
    </location>
</feature>
<dbReference type="Proteomes" id="UP000297245">
    <property type="component" value="Unassembled WGS sequence"/>
</dbReference>
<accession>A0A4S8LDX9</accession>
<keyword evidence="3" id="KW-1185">Reference proteome</keyword>
<dbReference type="InterPro" id="IPR052743">
    <property type="entry name" value="Glutaminase_GtaA"/>
</dbReference>
<proteinExistence type="predicted"/>
<dbReference type="PANTHER" id="PTHR31987:SF1">
    <property type="entry name" value="GLUTAMINASE A"/>
    <property type="match status" value="1"/>
</dbReference>
<evidence type="ECO:0000313" key="2">
    <source>
        <dbReference type="EMBL" id="THU86971.1"/>
    </source>
</evidence>
<dbReference type="InterPro" id="IPR032514">
    <property type="entry name" value="GtaA_central"/>
</dbReference>
<organism evidence="2 3">
    <name type="scientific">Dendrothele bispora (strain CBS 962.96)</name>
    <dbReference type="NCBI Taxonomy" id="1314807"/>
    <lineage>
        <taxon>Eukaryota</taxon>
        <taxon>Fungi</taxon>
        <taxon>Dikarya</taxon>
        <taxon>Basidiomycota</taxon>
        <taxon>Agaricomycotina</taxon>
        <taxon>Agaricomycetes</taxon>
        <taxon>Agaricomycetidae</taxon>
        <taxon>Agaricales</taxon>
        <taxon>Agaricales incertae sedis</taxon>
        <taxon>Dendrothele</taxon>
    </lineage>
</organism>
<reference evidence="2 3" key="1">
    <citation type="journal article" date="2019" name="Nat. Ecol. Evol.">
        <title>Megaphylogeny resolves global patterns of mushroom evolution.</title>
        <authorList>
            <person name="Varga T."/>
            <person name="Krizsan K."/>
            <person name="Foldi C."/>
            <person name="Dima B."/>
            <person name="Sanchez-Garcia M."/>
            <person name="Sanchez-Ramirez S."/>
            <person name="Szollosi G.J."/>
            <person name="Szarkandi J.G."/>
            <person name="Papp V."/>
            <person name="Albert L."/>
            <person name="Andreopoulos W."/>
            <person name="Angelini C."/>
            <person name="Antonin V."/>
            <person name="Barry K.W."/>
            <person name="Bougher N.L."/>
            <person name="Buchanan P."/>
            <person name="Buyck B."/>
            <person name="Bense V."/>
            <person name="Catcheside P."/>
            <person name="Chovatia M."/>
            <person name="Cooper J."/>
            <person name="Damon W."/>
            <person name="Desjardin D."/>
            <person name="Finy P."/>
            <person name="Geml J."/>
            <person name="Haridas S."/>
            <person name="Hughes K."/>
            <person name="Justo A."/>
            <person name="Karasinski D."/>
            <person name="Kautmanova I."/>
            <person name="Kiss B."/>
            <person name="Kocsube S."/>
            <person name="Kotiranta H."/>
            <person name="LaButti K.M."/>
            <person name="Lechner B.E."/>
            <person name="Liimatainen K."/>
            <person name="Lipzen A."/>
            <person name="Lukacs Z."/>
            <person name="Mihaltcheva S."/>
            <person name="Morgado L.N."/>
            <person name="Niskanen T."/>
            <person name="Noordeloos M.E."/>
            <person name="Ohm R.A."/>
            <person name="Ortiz-Santana B."/>
            <person name="Ovrebo C."/>
            <person name="Racz N."/>
            <person name="Riley R."/>
            <person name="Savchenko A."/>
            <person name="Shiryaev A."/>
            <person name="Soop K."/>
            <person name="Spirin V."/>
            <person name="Szebenyi C."/>
            <person name="Tomsovsky M."/>
            <person name="Tulloss R.E."/>
            <person name="Uehling J."/>
            <person name="Grigoriev I.V."/>
            <person name="Vagvolgyi C."/>
            <person name="Papp T."/>
            <person name="Martin F.M."/>
            <person name="Miettinen O."/>
            <person name="Hibbett D.S."/>
            <person name="Nagy L.G."/>
        </authorList>
    </citation>
    <scope>NUCLEOTIDE SEQUENCE [LARGE SCALE GENOMIC DNA]</scope>
    <source>
        <strain evidence="2 3">CBS 962.96</strain>
    </source>
</reference>
<dbReference type="EMBL" id="ML179470">
    <property type="protein sequence ID" value="THU86971.1"/>
    <property type="molecule type" value="Genomic_DNA"/>
</dbReference>
<gene>
    <name evidence="2" type="ORF">K435DRAFT_682611</name>
</gene>
<dbReference type="OrthoDB" id="3918848at2759"/>
<feature type="non-terminal residue" evidence="2">
    <location>
        <position position="1"/>
    </location>
</feature>
<name>A0A4S8LDX9_DENBC</name>
<dbReference type="PANTHER" id="PTHR31987">
    <property type="entry name" value="GLUTAMINASE A-RELATED"/>
    <property type="match status" value="1"/>
</dbReference>
<evidence type="ECO:0000313" key="3">
    <source>
        <dbReference type="Proteomes" id="UP000297245"/>
    </source>
</evidence>
<dbReference type="AlphaFoldDB" id="A0A4S8LDX9"/>
<dbReference type="Pfam" id="PF16335">
    <property type="entry name" value="GtaA_6_Hairpin"/>
    <property type="match status" value="1"/>
</dbReference>
<sequence>TTVALKGIIGIGAMAQISAALGYSNDSEMYLASNKCNGSRFLALITDFCRSQSKATSFIHDQNWQTKTVKSDHITIEFEDEESSALLYDLYAERLLGTNVVNQTVIVMYTKPMNFCQTVLFSNDHPLGIPISSYILETKSMWSMFAAATFNDNKTRDGLIKTIFTRATFNQSLERNFPLIYVTHNFSVQSVEGTNPQQGGMFALLALGYVLAPFL</sequence>
<protein>
    <recommendedName>
        <fullName evidence="1">Glutaminase A central domain-containing protein</fullName>
    </recommendedName>
</protein>